<proteinExistence type="predicted"/>
<feature type="non-terminal residue" evidence="1">
    <location>
        <position position="39"/>
    </location>
</feature>
<accession>A0A3P6R4V3</accession>
<gene>
    <name evidence="1" type="ORF">DILT_LOCUS1790</name>
</gene>
<protein>
    <submittedName>
        <fullName evidence="1">Uncharacterized protein</fullName>
    </submittedName>
</protein>
<dbReference type="InterPro" id="IPR027417">
    <property type="entry name" value="P-loop_NTPase"/>
</dbReference>
<sequence>MLPAKALCCMACIYIAPLKALVRERVEDWSVKIGQKLGK</sequence>
<dbReference type="Proteomes" id="UP000281553">
    <property type="component" value="Unassembled WGS sequence"/>
</dbReference>
<evidence type="ECO:0000313" key="2">
    <source>
        <dbReference type="Proteomes" id="UP000281553"/>
    </source>
</evidence>
<dbReference type="EMBL" id="UYRU01014731">
    <property type="protein sequence ID" value="VDK50463.1"/>
    <property type="molecule type" value="Genomic_DNA"/>
</dbReference>
<name>A0A3P6R4V3_DIBLA</name>
<organism evidence="1 2">
    <name type="scientific">Dibothriocephalus latus</name>
    <name type="common">Fish tapeworm</name>
    <name type="synonym">Diphyllobothrium latum</name>
    <dbReference type="NCBI Taxonomy" id="60516"/>
    <lineage>
        <taxon>Eukaryota</taxon>
        <taxon>Metazoa</taxon>
        <taxon>Spiralia</taxon>
        <taxon>Lophotrochozoa</taxon>
        <taxon>Platyhelminthes</taxon>
        <taxon>Cestoda</taxon>
        <taxon>Eucestoda</taxon>
        <taxon>Diphyllobothriidea</taxon>
        <taxon>Diphyllobothriidae</taxon>
        <taxon>Dibothriocephalus</taxon>
    </lineage>
</organism>
<reference evidence="1 2" key="1">
    <citation type="submission" date="2018-11" db="EMBL/GenBank/DDBJ databases">
        <authorList>
            <consortium name="Pathogen Informatics"/>
        </authorList>
    </citation>
    <scope>NUCLEOTIDE SEQUENCE [LARGE SCALE GENOMIC DNA]</scope>
</reference>
<dbReference type="AlphaFoldDB" id="A0A3P6R4V3"/>
<dbReference type="Gene3D" id="3.40.50.300">
    <property type="entry name" value="P-loop containing nucleotide triphosphate hydrolases"/>
    <property type="match status" value="1"/>
</dbReference>
<evidence type="ECO:0000313" key="1">
    <source>
        <dbReference type="EMBL" id="VDK50463.1"/>
    </source>
</evidence>
<keyword evidence="2" id="KW-1185">Reference proteome</keyword>